<accession>A0A8S0RV15</accession>
<dbReference type="PANTHER" id="PTHR47718:SF5">
    <property type="entry name" value="PROTEIN FAR1-RELATED SEQUENCE 8-LIKE"/>
    <property type="match status" value="1"/>
</dbReference>
<dbReference type="Gramene" id="OE9A077247T4">
    <property type="protein sequence ID" value="OE9A077247C4"/>
    <property type="gene ID" value="OE9A077247"/>
</dbReference>
<dbReference type="Proteomes" id="UP000594638">
    <property type="component" value="Unassembled WGS sequence"/>
</dbReference>
<dbReference type="PANTHER" id="PTHR47718">
    <property type="entry name" value="OS01G0519700 PROTEIN"/>
    <property type="match status" value="1"/>
</dbReference>
<dbReference type="AlphaFoldDB" id="A0A8S0RV15"/>
<organism evidence="2 3">
    <name type="scientific">Olea europaea subsp. europaea</name>
    <dbReference type="NCBI Taxonomy" id="158383"/>
    <lineage>
        <taxon>Eukaryota</taxon>
        <taxon>Viridiplantae</taxon>
        <taxon>Streptophyta</taxon>
        <taxon>Embryophyta</taxon>
        <taxon>Tracheophyta</taxon>
        <taxon>Spermatophyta</taxon>
        <taxon>Magnoliopsida</taxon>
        <taxon>eudicotyledons</taxon>
        <taxon>Gunneridae</taxon>
        <taxon>Pentapetalae</taxon>
        <taxon>asterids</taxon>
        <taxon>lamiids</taxon>
        <taxon>Lamiales</taxon>
        <taxon>Oleaceae</taxon>
        <taxon>Oleeae</taxon>
        <taxon>Olea</taxon>
    </lineage>
</organism>
<proteinExistence type="predicted"/>
<evidence type="ECO:0000259" key="1">
    <source>
        <dbReference type="Pfam" id="PF10551"/>
    </source>
</evidence>
<sequence length="140" mass="16347">MTCIENDYQNYVEQVRRLRLREVVTTAIQSYFSTMQARCSGFSFSIDLDKESRLKNVFWADNRSRQACMEFGDIVTFDTTYLTNKYDMPFAPFVGVNHHKQTNLLGCGLISNKDTDTFVWLFRTWLQWMNGQAPNGIITD</sequence>
<keyword evidence="3" id="KW-1185">Reference proteome</keyword>
<evidence type="ECO:0000313" key="3">
    <source>
        <dbReference type="Proteomes" id="UP000594638"/>
    </source>
</evidence>
<gene>
    <name evidence="2" type="ORF">OLEA9_A077247</name>
</gene>
<dbReference type="EMBL" id="CACTIH010003746">
    <property type="protein sequence ID" value="CAA2983875.1"/>
    <property type="molecule type" value="Genomic_DNA"/>
</dbReference>
<dbReference type="OrthoDB" id="747268at2759"/>
<protein>
    <recommendedName>
        <fullName evidence="1">MULE transposase domain-containing protein</fullName>
    </recommendedName>
</protein>
<name>A0A8S0RV15_OLEEU</name>
<dbReference type="Pfam" id="PF10551">
    <property type="entry name" value="MULE"/>
    <property type="match status" value="1"/>
</dbReference>
<reference evidence="2 3" key="1">
    <citation type="submission" date="2019-12" db="EMBL/GenBank/DDBJ databases">
        <authorList>
            <person name="Alioto T."/>
            <person name="Alioto T."/>
            <person name="Gomez Garrido J."/>
        </authorList>
    </citation>
    <scope>NUCLEOTIDE SEQUENCE [LARGE SCALE GENOMIC DNA]</scope>
</reference>
<comment type="caution">
    <text evidence="2">The sequence shown here is derived from an EMBL/GenBank/DDBJ whole genome shotgun (WGS) entry which is preliminary data.</text>
</comment>
<evidence type="ECO:0000313" key="2">
    <source>
        <dbReference type="EMBL" id="CAA2983875.1"/>
    </source>
</evidence>
<feature type="domain" description="MULE transposase" evidence="1">
    <location>
        <begin position="74"/>
        <end position="140"/>
    </location>
</feature>
<dbReference type="InterPro" id="IPR018289">
    <property type="entry name" value="MULE_transposase_dom"/>
</dbReference>